<keyword evidence="2" id="KW-0732">Signal</keyword>
<feature type="chain" id="PRO_5021265762" evidence="2">
    <location>
        <begin position="19"/>
        <end position="600"/>
    </location>
</feature>
<dbReference type="GO" id="GO:0016787">
    <property type="term" value="F:hydrolase activity"/>
    <property type="evidence" value="ECO:0007669"/>
    <property type="project" value="UniProtKB-KW"/>
</dbReference>
<dbReference type="Gene3D" id="3.40.710.10">
    <property type="entry name" value="DD-peptidase/beta-lactamase superfamily"/>
    <property type="match status" value="1"/>
</dbReference>
<dbReference type="SUPFAM" id="SSF56601">
    <property type="entry name" value="beta-lactamase/transpeptidase-like"/>
    <property type="match status" value="1"/>
</dbReference>
<dbReference type="OrthoDB" id="9793489at2"/>
<dbReference type="RefSeq" id="WP_135463763.1">
    <property type="nucleotide sequence ID" value="NZ_SRLC01000002.1"/>
</dbReference>
<name>A0A4Z0PXP8_9BACT</name>
<accession>A0A4Z0PXP8</accession>
<feature type="region of interest" description="Disordered" evidence="1">
    <location>
        <begin position="536"/>
        <end position="583"/>
    </location>
</feature>
<feature type="domain" description="Beta-lactamase-related" evidence="3">
    <location>
        <begin position="31"/>
        <end position="371"/>
    </location>
</feature>
<dbReference type="Pfam" id="PF00144">
    <property type="entry name" value="Beta-lactamase"/>
    <property type="match status" value="1"/>
</dbReference>
<keyword evidence="5" id="KW-1185">Reference proteome</keyword>
<sequence>MKTLLALLLGVLALPALAQTGASTPQLTHCDAAIERFMQRWKIPGASVAISRQGKLVYCRAFGYADLARTVPMRPSHLLRVASVSKPVTATAIMKLVEQGKIDLSHKAFGPKGYLQSAYYTSAITDERIYDITVQQLLEHSAGWNRNNGTDGFNTSDPIDFPLHVADALSAPNPVGDSTMVRFLLTKGLDFRPGARFAYSNVGYLVLGKILEKVTGQSYEGWVRQNILAPAGISEAHLGRNLLADKHEREAEYFSKDHRASCYGTGKPVSAAYGSWNLEAMNAHGGWLFSARDLVRFLVATDGNPAQPDVLAPATVAQMLEPSENNRHYAKGWMVSKKVNWHTGSLDGTASCVAQTADGYTWAILLNARATPNRFWNDLEKLGWECVEGATEWPALDFFPPTRNAAHLRGHATEAGTATLRWTNGNGSRRLVVVQEGSPVAQLPQDGTSYAPDAAYGHGSALGKSAFVVAAGPDSAVTVRNLAPNKTYYARVVEYFQNDSTGQQAMYALDGNPTWQFHTPAALSILAKLSHKTVKKPAARKATAASHHKPRPATLNTGPAKKQPSAPAPAKADAPATASPSYLEKLRSKGRELLKWFAKV</sequence>
<dbReference type="InterPro" id="IPR012338">
    <property type="entry name" value="Beta-lactam/transpept-like"/>
</dbReference>
<evidence type="ECO:0000256" key="2">
    <source>
        <dbReference type="SAM" id="SignalP"/>
    </source>
</evidence>
<protein>
    <submittedName>
        <fullName evidence="4">Class A beta-lactamase-related serine hydrolase</fullName>
    </submittedName>
</protein>
<dbReference type="Proteomes" id="UP000297549">
    <property type="component" value="Unassembled WGS sequence"/>
</dbReference>
<feature type="compositionally biased region" description="Low complexity" evidence="1">
    <location>
        <begin position="559"/>
        <end position="581"/>
    </location>
</feature>
<dbReference type="InterPro" id="IPR001466">
    <property type="entry name" value="Beta-lactam-related"/>
</dbReference>
<gene>
    <name evidence="4" type="ORF">E5K00_13015</name>
</gene>
<keyword evidence="4" id="KW-0378">Hydrolase</keyword>
<evidence type="ECO:0000313" key="4">
    <source>
        <dbReference type="EMBL" id="TGE21212.1"/>
    </source>
</evidence>
<dbReference type="PANTHER" id="PTHR46825:SF9">
    <property type="entry name" value="BETA-LACTAMASE-RELATED DOMAIN-CONTAINING PROTEIN"/>
    <property type="match status" value="1"/>
</dbReference>
<proteinExistence type="predicted"/>
<dbReference type="AlphaFoldDB" id="A0A4Z0PXP8"/>
<dbReference type="EMBL" id="SRLC01000002">
    <property type="protein sequence ID" value="TGE21212.1"/>
    <property type="molecule type" value="Genomic_DNA"/>
</dbReference>
<evidence type="ECO:0000313" key="5">
    <source>
        <dbReference type="Proteomes" id="UP000297549"/>
    </source>
</evidence>
<organism evidence="4 5">
    <name type="scientific">Hymenobacter aquaticus</name>
    <dbReference type="NCBI Taxonomy" id="1867101"/>
    <lineage>
        <taxon>Bacteria</taxon>
        <taxon>Pseudomonadati</taxon>
        <taxon>Bacteroidota</taxon>
        <taxon>Cytophagia</taxon>
        <taxon>Cytophagales</taxon>
        <taxon>Hymenobacteraceae</taxon>
        <taxon>Hymenobacter</taxon>
    </lineage>
</organism>
<reference evidence="4 5" key="1">
    <citation type="submission" date="2019-04" db="EMBL/GenBank/DDBJ databases">
        <authorList>
            <person name="Feng G."/>
            <person name="Zhang J."/>
            <person name="Zhu H."/>
        </authorList>
    </citation>
    <scope>NUCLEOTIDE SEQUENCE [LARGE SCALE GENOMIC DNA]</scope>
    <source>
        <strain evidence="4 5">JCM 31653</strain>
    </source>
</reference>
<evidence type="ECO:0000259" key="3">
    <source>
        <dbReference type="Pfam" id="PF00144"/>
    </source>
</evidence>
<dbReference type="InterPro" id="IPR050491">
    <property type="entry name" value="AmpC-like"/>
</dbReference>
<dbReference type="PANTHER" id="PTHR46825">
    <property type="entry name" value="D-ALANYL-D-ALANINE-CARBOXYPEPTIDASE/ENDOPEPTIDASE AMPH"/>
    <property type="match status" value="1"/>
</dbReference>
<feature type="signal peptide" evidence="2">
    <location>
        <begin position="1"/>
        <end position="18"/>
    </location>
</feature>
<evidence type="ECO:0000256" key="1">
    <source>
        <dbReference type="SAM" id="MobiDB-lite"/>
    </source>
</evidence>
<comment type="caution">
    <text evidence="4">The sequence shown here is derived from an EMBL/GenBank/DDBJ whole genome shotgun (WGS) entry which is preliminary data.</text>
</comment>